<feature type="region of interest" description="Disordered" evidence="1">
    <location>
        <begin position="1"/>
        <end position="35"/>
    </location>
</feature>
<protein>
    <submittedName>
        <fullName evidence="2">Uncharacterized protein</fullName>
    </submittedName>
</protein>
<evidence type="ECO:0000313" key="3">
    <source>
        <dbReference type="Proteomes" id="UP000287033"/>
    </source>
</evidence>
<evidence type="ECO:0000256" key="1">
    <source>
        <dbReference type="SAM" id="MobiDB-lite"/>
    </source>
</evidence>
<sequence>MERVNVSIPGVEWSESVDSRSAASERVDSQSGAKRMCQFPEWSEANVCGVNVSIPGVERVNVSSPGVEWSECVDSQSGAERMCGFPDQGEHANSRSGASESVDLRSGAE</sequence>
<dbReference type="Proteomes" id="UP000287033">
    <property type="component" value="Unassembled WGS sequence"/>
</dbReference>
<proteinExistence type="predicted"/>
<dbReference type="AlphaFoldDB" id="A0A401S0E0"/>
<accession>A0A401S0E0</accession>
<evidence type="ECO:0000313" key="2">
    <source>
        <dbReference type="EMBL" id="GCC23863.1"/>
    </source>
</evidence>
<feature type="region of interest" description="Disordered" evidence="1">
    <location>
        <begin position="80"/>
        <end position="109"/>
    </location>
</feature>
<gene>
    <name evidence="2" type="ORF">chiPu_0002261</name>
</gene>
<reference evidence="2 3" key="1">
    <citation type="journal article" date="2018" name="Nat. Ecol. Evol.">
        <title>Shark genomes provide insights into elasmobranch evolution and the origin of vertebrates.</title>
        <authorList>
            <person name="Hara Y"/>
            <person name="Yamaguchi K"/>
            <person name="Onimaru K"/>
            <person name="Kadota M"/>
            <person name="Koyanagi M"/>
            <person name="Keeley SD"/>
            <person name="Tatsumi K"/>
            <person name="Tanaka K"/>
            <person name="Motone F"/>
            <person name="Kageyama Y"/>
            <person name="Nozu R"/>
            <person name="Adachi N"/>
            <person name="Nishimura O"/>
            <person name="Nakagawa R"/>
            <person name="Tanegashima C"/>
            <person name="Kiyatake I"/>
            <person name="Matsumoto R"/>
            <person name="Murakumo K"/>
            <person name="Nishida K"/>
            <person name="Terakita A"/>
            <person name="Kuratani S"/>
            <person name="Sato K"/>
            <person name="Hyodo S Kuraku.S."/>
        </authorList>
    </citation>
    <scope>NUCLEOTIDE SEQUENCE [LARGE SCALE GENOMIC DNA]</scope>
</reference>
<keyword evidence="3" id="KW-1185">Reference proteome</keyword>
<comment type="caution">
    <text evidence="2">The sequence shown here is derived from an EMBL/GenBank/DDBJ whole genome shotgun (WGS) entry which is preliminary data.</text>
</comment>
<name>A0A401S0E0_CHIPU</name>
<organism evidence="2 3">
    <name type="scientific">Chiloscyllium punctatum</name>
    <name type="common">Brownbanded bambooshark</name>
    <name type="synonym">Hemiscyllium punctatum</name>
    <dbReference type="NCBI Taxonomy" id="137246"/>
    <lineage>
        <taxon>Eukaryota</taxon>
        <taxon>Metazoa</taxon>
        <taxon>Chordata</taxon>
        <taxon>Craniata</taxon>
        <taxon>Vertebrata</taxon>
        <taxon>Chondrichthyes</taxon>
        <taxon>Elasmobranchii</taxon>
        <taxon>Galeomorphii</taxon>
        <taxon>Galeoidea</taxon>
        <taxon>Orectolobiformes</taxon>
        <taxon>Hemiscylliidae</taxon>
        <taxon>Chiloscyllium</taxon>
    </lineage>
</organism>
<dbReference type="EMBL" id="BEZZ01000041">
    <property type="protein sequence ID" value="GCC23863.1"/>
    <property type="molecule type" value="Genomic_DNA"/>
</dbReference>